<accession>A0A3A9ZHP6</accession>
<feature type="compositionally biased region" description="Gly residues" evidence="1">
    <location>
        <begin position="171"/>
        <end position="184"/>
    </location>
</feature>
<dbReference type="GO" id="GO:0016740">
    <property type="term" value="F:transferase activity"/>
    <property type="evidence" value="ECO:0007669"/>
    <property type="project" value="UniProtKB-KW"/>
</dbReference>
<dbReference type="PANTHER" id="PTHR21310">
    <property type="entry name" value="AMINOGLYCOSIDE PHOSPHOTRANSFERASE-RELATED-RELATED"/>
    <property type="match status" value="1"/>
</dbReference>
<dbReference type="SUPFAM" id="SSF56112">
    <property type="entry name" value="Protein kinase-like (PK-like)"/>
    <property type="match status" value="1"/>
</dbReference>
<dbReference type="PANTHER" id="PTHR21310:SF15">
    <property type="entry name" value="AMINOGLYCOSIDE PHOSPHOTRANSFERASE DOMAIN-CONTAINING PROTEIN"/>
    <property type="match status" value="1"/>
</dbReference>
<dbReference type="Gene3D" id="3.30.200.20">
    <property type="entry name" value="Phosphorylase Kinase, domain 1"/>
    <property type="match status" value="1"/>
</dbReference>
<protein>
    <submittedName>
        <fullName evidence="2">Aminoglycoside phosphotransferase family protein</fullName>
    </submittedName>
</protein>
<dbReference type="AlphaFoldDB" id="A0A3A9ZHP6"/>
<keyword evidence="3" id="KW-1185">Reference proteome</keyword>
<feature type="region of interest" description="Disordered" evidence="1">
    <location>
        <begin position="156"/>
        <end position="185"/>
    </location>
</feature>
<proteinExistence type="predicted"/>
<dbReference type="InterPro" id="IPR011009">
    <property type="entry name" value="Kinase-like_dom_sf"/>
</dbReference>
<comment type="caution">
    <text evidence="2">The sequence shown here is derived from an EMBL/GenBank/DDBJ whole genome shotgun (WGS) entry which is preliminary data.</text>
</comment>
<sequence length="362" mass="39578">MAYPDSPTRRALSPEDVARYVHASFGADRRTADCGPLAGGGFAAVWWVRLDDGHDVVLKVAPAPDVPLLRYERGLAAAEVRYFRLVAAAAPTVAVPPVLHHGVDPDLGEWVFTGRLPGRALSDLASTGVDLDRVRHDFGRTVATLHRVTGDRFGYADTADTGRDGHRSRPGGDGSRARPGGGRAGAATWRDTFGAMVDDLLADATDWAVRLPVSPGRIRSLVDRYGDPLDEVRRPALVHFDGWDGNVLAAPDAGGELRMCGLVDGERWLFGDPLLDLVSPLLFRRAEDEPAHPFLRGYAEATGAPALPDEAARRRLALYRLHLYLLMTVEMPSRGITRQRDPDRHARLARLLTAEVQHLERH</sequence>
<dbReference type="RefSeq" id="WP_120728839.1">
    <property type="nucleotide sequence ID" value="NZ_RBAK01000004.1"/>
</dbReference>
<keyword evidence="2" id="KW-0808">Transferase</keyword>
<dbReference type="OrthoDB" id="5490445at2"/>
<evidence type="ECO:0000313" key="2">
    <source>
        <dbReference type="EMBL" id="RKN47878.1"/>
    </source>
</evidence>
<name>A0A3A9ZHP6_9ACTN</name>
<organism evidence="2 3">
    <name type="scientific">Micromonospora endolithica</name>
    <dbReference type="NCBI Taxonomy" id="230091"/>
    <lineage>
        <taxon>Bacteria</taxon>
        <taxon>Bacillati</taxon>
        <taxon>Actinomycetota</taxon>
        <taxon>Actinomycetes</taxon>
        <taxon>Micromonosporales</taxon>
        <taxon>Micromonosporaceae</taxon>
        <taxon>Micromonospora</taxon>
    </lineage>
</organism>
<dbReference type="Gene3D" id="3.90.1200.10">
    <property type="match status" value="1"/>
</dbReference>
<evidence type="ECO:0000313" key="3">
    <source>
        <dbReference type="Proteomes" id="UP000281726"/>
    </source>
</evidence>
<reference evidence="2 3" key="1">
    <citation type="journal article" date="2004" name="Syst. Appl. Microbiol.">
        <title>Cryptoendolithic actinomycetes from antarctic sandstone rock samples: Micromonospora endolithica sp. nov. and two isolates related to Micromonospora coerulea Jensen 1932.</title>
        <authorList>
            <person name="Hirsch P."/>
            <person name="Mevs U."/>
            <person name="Kroppenstedt R.M."/>
            <person name="Schumann P."/>
            <person name="Stackebrandt E."/>
        </authorList>
    </citation>
    <scope>NUCLEOTIDE SEQUENCE [LARGE SCALE GENOMIC DNA]</scope>
    <source>
        <strain evidence="2 3">JCM 12677</strain>
    </source>
</reference>
<dbReference type="Proteomes" id="UP000281726">
    <property type="component" value="Unassembled WGS sequence"/>
</dbReference>
<dbReference type="InterPro" id="IPR051678">
    <property type="entry name" value="AGP_Transferase"/>
</dbReference>
<gene>
    <name evidence="2" type="ORF">D7223_14205</name>
</gene>
<dbReference type="EMBL" id="RBAK01000004">
    <property type="protein sequence ID" value="RKN47878.1"/>
    <property type="molecule type" value="Genomic_DNA"/>
</dbReference>
<evidence type="ECO:0000256" key="1">
    <source>
        <dbReference type="SAM" id="MobiDB-lite"/>
    </source>
</evidence>